<dbReference type="PANTHER" id="PTHR42648">
    <property type="entry name" value="TRANSPOSASE, PUTATIVE-RELATED"/>
    <property type="match status" value="1"/>
</dbReference>
<proteinExistence type="predicted"/>
<dbReference type="InterPro" id="IPR039537">
    <property type="entry name" value="Retrotran_Ty1/copia-like"/>
</dbReference>
<name>A0A699HKU1_TANCI</name>
<dbReference type="CDD" id="cd09272">
    <property type="entry name" value="RNase_HI_RT_Ty1"/>
    <property type="match status" value="1"/>
</dbReference>
<protein>
    <submittedName>
        <fullName evidence="4">Retrovirus-related Pol polyprotein from transposon TNT 1-94</fullName>
    </submittedName>
</protein>
<sequence length="887" mass="101278">MLEKDMYDSWKSRMELCMMNRQHGRMILESVKNGPLIWPSIEKNRVTRLKKFSELSATKAIQADCDVKKTNIILQGLPSEVYALYGSPYQSQQYSNNQSSTPLSITYPSNDYQSSVHHNIFSPSSSIPQLEYAPIVNQQPEFPQPNSSLIVPVFQKGDDPIDAINHMMSLLTAVVTSRYPTTNNQMRNSSNPRRQATINDGRITLQPIQGRQISFASDPGIIEGQATQTVITHNAAYQADDLDAYDSDCDELNTTKVALMVNLSHHGSDALAKVRNPDNVDTNMINQVVQAMPSSEQSNVVNHSETKITSDSNIIPYSQITTTTKVPSRKPITLETDTPKPVVTLIYSRKPRKSKTTDPVSKSKVIKSVSANIKEPIKYSGCSKHMTEDSSQLTNFVNNFLGLGHNLFFIGQLCDSKLKVSFRQHTSFIRNLKGVDLLIGSQGNNVYTLSLGVMMMSSPIRLLSKASKTRSWLWHRHLSHLNFGTINHLARHGLVRGLPKLKFKKNHLCSACAIEKSKKKPHKPKSKDTNQEKLYILHMDLCGPIRVASVNGNKYILVIVDDYSRFTWVKFLRSKDEAPDFIIKFLKMIKVRLKVPVRQIKTDNGTEFVNQTLREYYEKKQLLPNVTPKIVPSYVFITTKHHMSFYMTNFLTYHSSMYLVHSAIQLMIVRTWEEVYVSQLDRFVDTDNPNHVYKLKKALYGLKQAPRAWYDMLSLFLISQDFSKGSVDPTLFIYREGKELLLKYGFDSCDPVDTPMVEKSKLDEDKERKIVDPSHYRSAYRKALTCGQKDLSIRIMLVVKIHAVAHMVVCNSWEIDLSKHIDIRYQFIKEQVENGVIELYFVNTENQLADIFTKALGRERFEFLINKLGMRSFTPKTLKQLADEVEE</sequence>
<feature type="domain" description="Integrase catalytic" evidence="3">
    <location>
        <begin position="520"/>
        <end position="697"/>
    </location>
</feature>
<dbReference type="GO" id="GO:0015074">
    <property type="term" value="P:DNA integration"/>
    <property type="evidence" value="ECO:0007669"/>
    <property type="project" value="InterPro"/>
</dbReference>
<dbReference type="AlphaFoldDB" id="A0A699HKU1"/>
<evidence type="ECO:0000259" key="3">
    <source>
        <dbReference type="PROSITE" id="PS50994"/>
    </source>
</evidence>
<dbReference type="Pfam" id="PF00665">
    <property type="entry name" value="rve"/>
    <property type="match status" value="1"/>
</dbReference>
<dbReference type="Pfam" id="PF07727">
    <property type="entry name" value="RVT_2"/>
    <property type="match status" value="1"/>
</dbReference>
<evidence type="ECO:0000256" key="2">
    <source>
        <dbReference type="ARBA" id="ARBA00022801"/>
    </source>
</evidence>
<dbReference type="PROSITE" id="PS50994">
    <property type="entry name" value="INTEGRASE"/>
    <property type="match status" value="1"/>
</dbReference>
<organism evidence="4">
    <name type="scientific">Tanacetum cinerariifolium</name>
    <name type="common">Dalmatian daisy</name>
    <name type="synonym">Chrysanthemum cinerariifolium</name>
    <dbReference type="NCBI Taxonomy" id="118510"/>
    <lineage>
        <taxon>Eukaryota</taxon>
        <taxon>Viridiplantae</taxon>
        <taxon>Streptophyta</taxon>
        <taxon>Embryophyta</taxon>
        <taxon>Tracheophyta</taxon>
        <taxon>Spermatophyta</taxon>
        <taxon>Magnoliopsida</taxon>
        <taxon>eudicotyledons</taxon>
        <taxon>Gunneridae</taxon>
        <taxon>Pentapetalae</taxon>
        <taxon>asterids</taxon>
        <taxon>campanulids</taxon>
        <taxon>Asterales</taxon>
        <taxon>Asteraceae</taxon>
        <taxon>Asteroideae</taxon>
        <taxon>Anthemideae</taxon>
        <taxon>Anthemidinae</taxon>
        <taxon>Tanacetum</taxon>
    </lineage>
</organism>
<dbReference type="SUPFAM" id="SSF53098">
    <property type="entry name" value="Ribonuclease H-like"/>
    <property type="match status" value="1"/>
</dbReference>
<dbReference type="GO" id="GO:0046872">
    <property type="term" value="F:metal ion binding"/>
    <property type="evidence" value="ECO:0007669"/>
    <property type="project" value="UniProtKB-KW"/>
</dbReference>
<keyword evidence="2" id="KW-0378">Hydrolase</keyword>
<dbReference type="GO" id="GO:0003676">
    <property type="term" value="F:nucleic acid binding"/>
    <property type="evidence" value="ECO:0007669"/>
    <property type="project" value="InterPro"/>
</dbReference>
<dbReference type="EMBL" id="BKCJ010170919">
    <property type="protein sequence ID" value="GEY34595.1"/>
    <property type="molecule type" value="Genomic_DNA"/>
</dbReference>
<dbReference type="InterPro" id="IPR036397">
    <property type="entry name" value="RNaseH_sf"/>
</dbReference>
<comment type="caution">
    <text evidence="4">The sequence shown here is derived from an EMBL/GenBank/DDBJ whole genome shotgun (WGS) entry which is preliminary data.</text>
</comment>
<gene>
    <name evidence="4" type="ORF">Tci_406569</name>
</gene>
<keyword evidence="1" id="KW-0479">Metal-binding</keyword>
<accession>A0A699HKU1</accession>
<dbReference type="InterPro" id="IPR001584">
    <property type="entry name" value="Integrase_cat-core"/>
</dbReference>
<dbReference type="Gene3D" id="3.30.420.10">
    <property type="entry name" value="Ribonuclease H-like superfamily/Ribonuclease H"/>
    <property type="match status" value="1"/>
</dbReference>
<reference evidence="4" key="1">
    <citation type="journal article" date="2019" name="Sci. Rep.">
        <title>Draft genome of Tanacetum cinerariifolium, the natural source of mosquito coil.</title>
        <authorList>
            <person name="Yamashiro T."/>
            <person name="Shiraishi A."/>
            <person name="Satake H."/>
            <person name="Nakayama K."/>
        </authorList>
    </citation>
    <scope>NUCLEOTIDE SEQUENCE</scope>
</reference>
<evidence type="ECO:0000256" key="1">
    <source>
        <dbReference type="ARBA" id="ARBA00022723"/>
    </source>
</evidence>
<dbReference type="PANTHER" id="PTHR42648:SF18">
    <property type="entry name" value="RETROTRANSPOSON, UNCLASSIFIED-LIKE PROTEIN"/>
    <property type="match status" value="1"/>
</dbReference>
<dbReference type="InterPro" id="IPR012337">
    <property type="entry name" value="RNaseH-like_sf"/>
</dbReference>
<dbReference type="Pfam" id="PF13976">
    <property type="entry name" value="gag_pre-integrs"/>
    <property type="match status" value="1"/>
</dbReference>
<evidence type="ECO:0000313" key="4">
    <source>
        <dbReference type="EMBL" id="GEY34595.1"/>
    </source>
</evidence>
<dbReference type="GO" id="GO:0016787">
    <property type="term" value="F:hydrolase activity"/>
    <property type="evidence" value="ECO:0007669"/>
    <property type="project" value="UniProtKB-KW"/>
</dbReference>
<dbReference type="InterPro" id="IPR013103">
    <property type="entry name" value="RVT_2"/>
</dbReference>
<dbReference type="InterPro" id="IPR025724">
    <property type="entry name" value="GAG-pre-integrase_dom"/>
</dbReference>